<dbReference type="InterPro" id="IPR000620">
    <property type="entry name" value="EamA_dom"/>
</dbReference>
<comment type="subcellular location">
    <subcellularLocation>
        <location evidence="1">Endomembrane system</location>
        <topology evidence="1">Multi-pass membrane protein</topology>
    </subcellularLocation>
</comment>
<keyword evidence="3" id="KW-0812">Transmembrane</keyword>
<feature type="transmembrane region" description="Helical" evidence="3">
    <location>
        <begin position="121"/>
        <end position="138"/>
    </location>
</feature>
<reference evidence="5 6" key="1">
    <citation type="submission" date="2017-09" db="EMBL/GenBank/DDBJ databases">
        <title>Large-scale bioinformatics analysis of Bacillus genomes uncovers conserved roles of natural products in bacterial physiology.</title>
        <authorList>
            <consortium name="Agbiome Team Llc"/>
            <person name="Bleich R.M."/>
            <person name="Grubbs K.J."/>
            <person name="Santa Maria K.C."/>
            <person name="Allen S.E."/>
            <person name="Farag S."/>
            <person name="Shank E.A."/>
            <person name="Bowers A."/>
        </authorList>
    </citation>
    <scope>NUCLEOTIDE SEQUENCE [LARGE SCALE GENOMIC DNA]</scope>
    <source>
        <strain evidence="5 6">AFS010695</strain>
    </source>
</reference>
<feature type="domain" description="EamA" evidence="4">
    <location>
        <begin position="148"/>
        <end position="280"/>
    </location>
</feature>
<protein>
    <submittedName>
        <fullName evidence="5">EamA/RhaT family transporter</fullName>
    </submittedName>
</protein>
<keyword evidence="3" id="KW-0472">Membrane</keyword>
<feature type="transmembrane region" description="Helical" evidence="3">
    <location>
        <begin position="90"/>
        <end position="109"/>
    </location>
</feature>
<evidence type="ECO:0000256" key="1">
    <source>
        <dbReference type="ARBA" id="ARBA00004127"/>
    </source>
</evidence>
<accession>A0A2A8PR08</accession>
<feature type="transmembrane region" description="Helical" evidence="3">
    <location>
        <begin position="212"/>
        <end position="232"/>
    </location>
</feature>
<name>A0A2A8PR08_BACCE</name>
<feature type="transmembrane region" description="Helical" evidence="3">
    <location>
        <begin position="265"/>
        <end position="287"/>
    </location>
</feature>
<evidence type="ECO:0000313" key="6">
    <source>
        <dbReference type="Proteomes" id="UP000220635"/>
    </source>
</evidence>
<dbReference type="Proteomes" id="UP000220635">
    <property type="component" value="Unassembled WGS sequence"/>
</dbReference>
<organism evidence="5 6">
    <name type="scientific">Bacillus cereus</name>
    <dbReference type="NCBI Taxonomy" id="1396"/>
    <lineage>
        <taxon>Bacteria</taxon>
        <taxon>Bacillati</taxon>
        <taxon>Bacillota</taxon>
        <taxon>Bacilli</taxon>
        <taxon>Bacillales</taxon>
        <taxon>Bacillaceae</taxon>
        <taxon>Bacillus</taxon>
        <taxon>Bacillus cereus group</taxon>
    </lineage>
</organism>
<dbReference type="GO" id="GO:0016020">
    <property type="term" value="C:membrane"/>
    <property type="evidence" value="ECO:0007669"/>
    <property type="project" value="InterPro"/>
</dbReference>
<evidence type="ECO:0000256" key="3">
    <source>
        <dbReference type="SAM" id="Phobius"/>
    </source>
</evidence>
<dbReference type="EMBL" id="NTWE01000043">
    <property type="protein sequence ID" value="PEV97604.1"/>
    <property type="molecule type" value="Genomic_DNA"/>
</dbReference>
<dbReference type="RefSeq" id="WP_000947019.1">
    <property type="nucleotide sequence ID" value="NZ_NTWE01000043.1"/>
</dbReference>
<dbReference type="SUPFAM" id="SSF103481">
    <property type="entry name" value="Multidrug resistance efflux transporter EmrE"/>
    <property type="match status" value="1"/>
</dbReference>
<evidence type="ECO:0000313" key="5">
    <source>
        <dbReference type="EMBL" id="PEV97604.1"/>
    </source>
</evidence>
<dbReference type="PANTHER" id="PTHR22911">
    <property type="entry name" value="ACYL-MALONYL CONDENSING ENZYME-RELATED"/>
    <property type="match status" value="1"/>
</dbReference>
<keyword evidence="3" id="KW-1133">Transmembrane helix</keyword>
<evidence type="ECO:0000256" key="2">
    <source>
        <dbReference type="ARBA" id="ARBA00007362"/>
    </source>
</evidence>
<gene>
    <name evidence="5" type="ORF">CN425_22650</name>
</gene>
<feature type="transmembrane region" description="Helical" evidence="3">
    <location>
        <begin position="64"/>
        <end position="84"/>
    </location>
</feature>
<dbReference type="InterPro" id="IPR037185">
    <property type="entry name" value="EmrE-like"/>
</dbReference>
<comment type="caution">
    <text evidence="5">The sequence shown here is derived from an EMBL/GenBank/DDBJ whole genome shotgun (WGS) entry which is preliminary data.</text>
</comment>
<feature type="domain" description="EamA" evidence="4">
    <location>
        <begin position="5"/>
        <end position="135"/>
    </location>
</feature>
<dbReference type="OrthoDB" id="3180815at2"/>
<dbReference type="PANTHER" id="PTHR22911:SF137">
    <property type="entry name" value="SOLUTE CARRIER FAMILY 35 MEMBER G2-RELATED"/>
    <property type="match status" value="1"/>
</dbReference>
<feature type="transmembrane region" description="Helical" evidence="3">
    <location>
        <begin position="180"/>
        <end position="200"/>
    </location>
</feature>
<feature type="transmembrane region" description="Helical" evidence="3">
    <location>
        <begin position="37"/>
        <end position="55"/>
    </location>
</feature>
<evidence type="ECO:0000259" key="4">
    <source>
        <dbReference type="Pfam" id="PF00892"/>
    </source>
</evidence>
<feature type="transmembrane region" description="Helical" evidence="3">
    <location>
        <begin position="239"/>
        <end position="259"/>
    </location>
</feature>
<dbReference type="AlphaFoldDB" id="A0A2A8PR08"/>
<proteinExistence type="inferred from homology"/>
<comment type="similarity">
    <text evidence="2">Belongs to the EamA transporter family.</text>
</comment>
<dbReference type="Pfam" id="PF00892">
    <property type="entry name" value="EamA"/>
    <property type="match status" value="2"/>
</dbReference>
<sequence>MLRYSLLVLLGACSYGILAIFVKLAYAEGFSLGEVIGSQYLFGWIILLAITLLFSRHRVPLKQALILFVAGTSASFTGIFYYASLKTVPASIAIILLFQFVWIGIIIEAIATKTLPSREKVISVIFLLAGTFLSSGLLEKSAGDFDTTGIILGLLSAVTFATYIFVSGKVAVEVPSLPRGVLLMAGALTLVMIVFPPTFIFNGAIAQGLWKYGLGLGIFSIVIPSIAFTIGIPKIGSGLATILGAAELPVTTILSVFVLKEAVLSSQWIGVSLILIGVAIPQIAYVMRGRYQKHPTPKKLAA</sequence>
<feature type="transmembrane region" description="Helical" evidence="3">
    <location>
        <begin position="150"/>
        <end position="168"/>
    </location>
</feature>